<keyword evidence="2" id="KW-0804">Transcription</keyword>
<dbReference type="Proteomes" id="UP000243459">
    <property type="component" value="Chromosome 9"/>
</dbReference>
<dbReference type="Gene3D" id="1.10.10.60">
    <property type="entry name" value="Homeodomain-like"/>
    <property type="match status" value="1"/>
</dbReference>
<evidence type="ECO:0008006" key="7">
    <source>
        <dbReference type="Google" id="ProtNLM"/>
    </source>
</evidence>
<dbReference type="GO" id="GO:0005634">
    <property type="term" value="C:nucleus"/>
    <property type="evidence" value="ECO:0007669"/>
    <property type="project" value="TreeGrafter"/>
</dbReference>
<dbReference type="PANTHER" id="PTHR31442">
    <property type="entry name" value="HOMEODOMAIN-LIKE SUPERFAMILY PROTEIN-RELATED"/>
    <property type="match status" value="1"/>
</dbReference>
<name>A0A5P1E8M6_ASPOF</name>
<evidence type="ECO:0000313" key="6">
    <source>
        <dbReference type="Proteomes" id="UP000243459"/>
    </source>
</evidence>
<feature type="compositionally biased region" description="Polar residues" evidence="4">
    <location>
        <begin position="101"/>
        <end position="117"/>
    </location>
</feature>
<keyword evidence="6" id="KW-1185">Reference proteome</keyword>
<reference evidence="6" key="1">
    <citation type="journal article" date="2017" name="Nat. Commun.">
        <title>The asparagus genome sheds light on the origin and evolution of a young Y chromosome.</title>
        <authorList>
            <person name="Harkess A."/>
            <person name="Zhou J."/>
            <person name="Xu C."/>
            <person name="Bowers J.E."/>
            <person name="Van der Hulst R."/>
            <person name="Ayyampalayam S."/>
            <person name="Mercati F."/>
            <person name="Riccardi P."/>
            <person name="McKain M.R."/>
            <person name="Kakrana A."/>
            <person name="Tang H."/>
            <person name="Ray J."/>
            <person name="Groenendijk J."/>
            <person name="Arikit S."/>
            <person name="Mathioni S.M."/>
            <person name="Nakano M."/>
            <person name="Shan H."/>
            <person name="Telgmann-Rauber A."/>
            <person name="Kanno A."/>
            <person name="Yue Z."/>
            <person name="Chen H."/>
            <person name="Li W."/>
            <person name="Chen Y."/>
            <person name="Xu X."/>
            <person name="Zhang Y."/>
            <person name="Luo S."/>
            <person name="Chen H."/>
            <person name="Gao J."/>
            <person name="Mao Z."/>
            <person name="Pires J.C."/>
            <person name="Luo M."/>
            <person name="Kudrna D."/>
            <person name="Wing R.A."/>
            <person name="Meyers B.C."/>
            <person name="Yi K."/>
            <person name="Kong H."/>
            <person name="Lavrijsen P."/>
            <person name="Sunseri F."/>
            <person name="Falavigna A."/>
            <person name="Ye Y."/>
            <person name="Leebens-Mack J.H."/>
            <person name="Chen G."/>
        </authorList>
    </citation>
    <scope>NUCLEOTIDE SEQUENCE [LARGE SCALE GENOMIC DNA]</scope>
    <source>
        <strain evidence="6">cv. DH0086</strain>
    </source>
</reference>
<dbReference type="AlphaFoldDB" id="A0A5P1E8M6"/>
<evidence type="ECO:0000313" key="5">
    <source>
        <dbReference type="EMBL" id="ONK57845.1"/>
    </source>
</evidence>
<evidence type="ECO:0000256" key="2">
    <source>
        <dbReference type="ARBA" id="ARBA00023163"/>
    </source>
</evidence>
<dbReference type="InterPro" id="IPR044841">
    <property type="entry name" value="LUX/BOA-like"/>
</dbReference>
<feature type="compositionally biased region" description="Pro residues" evidence="4">
    <location>
        <begin position="54"/>
        <end position="69"/>
    </location>
</feature>
<dbReference type="PANTHER" id="PTHR31442:SF28">
    <property type="entry name" value="TWO-COMPONENT RESPONSE REGULATOR ORR26"/>
    <property type="match status" value="1"/>
</dbReference>
<keyword evidence="3" id="KW-0539">Nucleus</keyword>
<keyword evidence="1" id="KW-0805">Transcription regulation</keyword>
<evidence type="ECO:0000256" key="3">
    <source>
        <dbReference type="ARBA" id="ARBA00023242"/>
    </source>
</evidence>
<proteinExistence type="predicted"/>
<dbReference type="GO" id="GO:0003677">
    <property type="term" value="F:DNA binding"/>
    <property type="evidence" value="ECO:0007669"/>
    <property type="project" value="InterPro"/>
</dbReference>
<dbReference type="GO" id="GO:0003700">
    <property type="term" value="F:DNA-binding transcription factor activity"/>
    <property type="evidence" value="ECO:0007669"/>
    <property type="project" value="InterPro"/>
</dbReference>
<dbReference type="Gramene" id="ONK57845">
    <property type="protein sequence ID" value="ONK57845"/>
    <property type="gene ID" value="A4U43_C09F4780"/>
</dbReference>
<protein>
    <recommendedName>
        <fullName evidence="7">HTH myb-type domain-containing protein</fullName>
    </recommendedName>
</protein>
<dbReference type="NCBIfam" id="TIGR01557">
    <property type="entry name" value="myb_SHAQKYF"/>
    <property type="match status" value="1"/>
</dbReference>
<feature type="compositionally biased region" description="Basic and acidic residues" evidence="4">
    <location>
        <begin position="40"/>
        <end position="49"/>
    </location>
</feature>
<evidence type="ECO:0000256" key="1">
    <source>
        <dbReference type="ARBA" id="ARBA00023015"/>
    </source>
</evidence>
<evidence type="ECO:0000256" key="4">
    <source>
        <dbReference type="SAM" id="MobiDB-lite"/>
    </source>
</evidence>
<organism evidence="5 6">
    <name type="scientific">Asparagus officinalis</name>
    <name type="common">Garden asparagus</name>
    <dbReference type="NCBI Taxonomy" id="4686"/>
    <lineage>
        <taxon>Eukaryota</taxon>
        <taxon>Viridiplantae</taxon>
        <taxon>Streptophyta</taxon>
        <taxon>Embryophyta</taxon>
        <taxon>Tracheophyta</taxon>
        <taxon>Spermatophyta</taxon>
        <taxon>Magnoliopsida</taxon>
        <taxon>Liliopsida</taxon>
        <taxon>Asparagales</taxon>
        <taxon>Asparagaceae</taxon>
        <taxon>Asparagoideae</taxon>
        <taxon>Asparagus</taxon>
    </lineage>
</organism>
<feature type="region of interest" description="Disordered" evidence="4">
    <location>
        <begin position="1"/>
        <end position="118"/>
    </location>
</feature>
<gene>
    <name evidence="5" type="ORF">A4U43_C09F4780</name>
</gene>
<sequence>MPTQHQISHVDLSRWPPRRPCSYQLDRRAPLKGSSRGVRGAREGCRLVKLDQTPPDPLLTLPPPPPRPPSSTDAERQPLSLAVETDADDSSLLLPPPAVDQTPTTSRLPLSRPTPTTARLPLSRLKVGPKKILDLMNIPGLTRENVASHLQPWQRANGSSQQTDEHDVANWLCGFA</sequence>
<accession>A0A5P1E8M6</accession>
<dbReference type="InterPro" id="IPR006447">
    <property type="entry name" value="Myb_dom_plants"/>
</dbReference>
<dbReference type="EMBL" id="CM007389">
    <property type="protein sequence ID" value="ONK57845.1"/>
    <property type="molecule type" value="Genomic_DNA"/>
</dbReference>